<name>A0A0F9P7P3_9ZZZZ</name>
<organism evidence="1">
    <name type="scientific">marine sediment metagenome</name>
    <dbReference type="NCBI Taxonomy" id="412755"/>
    <lineage>
        <taxon>unclassified sequences</taxon>
        <taxon>metagenomes</taxon>
        <taxon>ecological metagenomes</taxon>
    </lineage>
</organism>
<proteinExistence type="predicted"/>
<evidence type="ECO:0000313" key="1">
    <source>
        <dbReference type="EMBL" id="KKN26114.1"/>
    </source>
</evidence>
<gene>
    <name evidence="1" type="ORF">LCGC14_0877960</name>
</gene>
<protein>
    <submittedName>
        <fullName evidence="1">Uncharacterized protein</fullName>
    </submittedName>
</protein>
<reference evidence="1" key="1">
    <citation type="journal article" date="2015" name="Nature">
        <title>Complex archaea that bridge the gap between prokaryotes and eukaryotes.</title>
        <authorList>
            <person name="Spang A."/>
            <person name="Saw J.H."/>
            <person name="Jorgensen S.L."/>
            <person name="Zaremba-Niedzwiedzka K."/>
            <person name="Martijn J."/>
            <person name="Lind A.E."/>
            <person name="van Eijk R."/>
            <person name="Schleper C."/>
            <person name="Guy L."/>
            <person name="Ettema T.J."/>
        </authorList>
    </citation>
    <scope>NUCLEOTIDE SEQUENCE</scope>
</reference>
<comment type="caution">
    <text evidence="1">The sequence shown here is derived from an EMBL/GenBank/DDBJ whole genome shotgun (WGS) entry which is preliminary data.</text>
</comment>
<accession>A0A0F9P7P3</accession>
<sequence>MPPTVASLVAADLFQSARDGHPLFDFRRHGDLILLRALSRYQRRLLPRITRVNTKFLTAELETALPLDDFDAGITLPDYSYPVGVEVQTTSSETEIITVELVAREARLRYGGAAYVWNNKLYLTGTASDWVGFTYVRFYYVAEVDPLTTFTGATGTLVLPNAAEPCLVAYLCSFMANRTQAAEGVDPPDKKWFHQAWKEAEEELLDELTMHTQAEVSVIHDVF</sequence>
<dbReference type="AlphaFoldDB" id="A0A0F9P7P3"/>
<dbReference type="EMBL" id="LAZR01002747">
    <property type="protein sequence ID" value="KKN26114.1"/>
    <property type="molecule type" value="Genomic_DNA"/>
</dbReference>